<accession>A0A9P4RBS0</accession>
<keyword evidence="3" id="KW-1133">Transmembrane helix</keyword>
<evidence type="ECO:0000256" key="2">
    <source>
        <dbReference type="SAM" id="MobiDB-lite"/>
    </source>
</evidence>
<dbReference type="PROSITE" id="PS50076">
    <property type="entry name" value="DNAJ_2"/>
    <property type="match status" value="1"/>
</dbReference>
<dbReference type="SMART" id="SM00271">
    <property type="entry name" value="DnaJ"/>
    <property type="match status" value="1"/>
</dbReference>
<keyword evidence="6" id="KW-1185">Reference proteome</keyword>
<name>A0A9P4RBS0_9PLEO</name>
<evidence type="ECO:0000256" key="1">
    <source>
        <dbReference type="ARBA" id="ARBA00023186"/>
    </source>
</evidence>
<dbReference type="OrthoDB" id="10250354at2759"/>
<feature type="region of interest" description="Disordered" evidence="2">
    <location>
        <begin position="1"/>
        <end position="44"/>
    </location>
</feature>
<dbReference type="InterPro" id="IPR001623">
    <property type="entry name" value="DnaJ_domain"/>
</dbReference>
<keyword evidence="3" id="KW-0812">Transmembrane</keyword>
<dbReference type="InterPro" id="IPR051938">
    <property type="entry name" value="Apopto_cytoskel_mod"/>
</dbReference>
<feature type="transmembrane region" description="Helical" evidence="3">
    <location>
        <begin position="262"/>
        <end position="284"/>
    </location>
</feature>
<dbReference type="PANTHER" id="PTHR44145:SF3">
    <property type="entry name" value="DNAJ HOMOLOG SUBFAMILY A MEMBER 3, MITOCHONDRIAL"/>
    <property type="match status" value="1"/>
</dbReference>
<dbReference type="SUPFAM" id="SSF46565">
    <property type="entry name" value="Chaperone J-domain"/>
    <property type="match status" value="1"/>
</dbReference>
<feature type="compositionally biased region" description="Basic and acidic residues" evidence="2">
    <location>
        <begin position="182"/>
        <end position="198"/>
    </location>
</feature>
<dbReference type="CDD" id="cd06257">
    <property type="entry name" value="DnaJ"/>
    <property type="match status" value="1"/>
</dbReference>
<dbReference type="AlphaFoldDB" id="A0A9P4RBS0"/>
<dbReference type="Gene3D" id="1.10.287.110">
    <property type="entry name" value="DnaJ domain"/>
    <property type="match status" value="1"/>
</dbReference>
<dbReference type="Proteomes" id="UP000799444">
    <property type="component" value="Unassembled WGS sequence"/>
</dbReference>
<proteinExistence type="predicted"/>
<comment type="caution">
    <text evidence="5">The sequence shown here is derived from an EMBL/GenBank/DDBJ whole genome shotgun (WGS) entry which is preliminary data.</text>
</comment>
<dbReference type="PANTHER" id="PTHR44145">
    <property type="entry name" value="DNAJ HOMOLOG SUBFAMILY A MEMBER 3, MITOCHONDRIAL"/>
    <property type="match status" value="1"/>
</dbReference>
<keyword evidence="3" id="KW-0472">Membrane</keyword>
<evidence type="ECO:0000256" key="3">
    <source>
        <dbReference type="SAM" id="Phobius"/>
    </source>
</evidence>
<feature type="region of interest" description="Disordered" evidence="2">
    <location>
        <begin position="121"/>
        <end position="217"/>
    </location>
</feature>
<dbReference type="InterPro" id="IPR036869">
    <property type="entry name" value="J_dom_sf"/>
</dbReference>
<reference evidence="5" key="1">
    <citation type="journal article" date="2020" name="Stud. Mycol.">
        <title>101 Dothideomycetes genomes: a test case for predicting lifestyles and emergence of pathogens.</title>
        <authorList>
            <person name="Haridas S."/>
            <person name="Albert R."/>
            <person name="Binder M."/>
            <person name="Bloem J."/>
            <person name="Labutti K."/>
            <person name="Salamov A."/>
            <person name="Andreopoulos B."/>
            <person name="Baker S."/>
            <person name="Barry K."/>
            <person name="Bills G."/>
            <person name="Bluhm B."/>
            <person name="Cannon C."/>
            <person name="Castanera R."/>
            <person name="Culley D."/>
            <person name="Daum C."/>
            <person name="Ezra D."/>
            <person name="Gonzalez J."/>
            <person name="Henrissat B."/>
            <person name="Kuo A."/>
            <person name="Liang C."/>
            <person name="Lipzen A."/>
            <person name="Lutzoni F."/>
            <person name="Magnuson J."/>
            <person name="Mondo S."/>
            <person name="Nolan M."/>
            <person name="Ohm R."/>
            <person name="Pangilinan J."/>
            <person name="Park H.-J."/>
            <person name="Ramirez L."/>
            <person name="Alfaro M."/>
            <person name="Sun H."/>
            <person name="Tritt A."/>
            <person name="Yoshinaga Y."/>
            <person name="Zwiers L.-H."/>
            <person name="Turgeon B."/>
            <person name="Goodwin S."/>
            <person name="Spatafora J."/>
            <person name="Crous P."/>
            <person name="Grigoriev I."/>
        </authorList>
    </citation>
    <scope>NUCLEOTIDE SEQUENCE</scope>
    <source>
        <strain evidence="5">CBS 125425</strain>
    </source>
</reference>
<feature type="domain" description="J" evidence="4">
    <location>
        <begin position="54"/>
        <end position="119"/>
    </location>
</feature>
<organism evidence="5 6">
    <name type="scientific">Polyplosphaeria fusca</name>
    <dbReference type="NCBI Taxonomy" id="682080"/>
    <lineage>
        <taxon>Eukaryota</taxon>
        <taxon>Fungi</taxon>
        <taxon>Dikarya</taxon>
        <taxon>Ascomycota</taxon>
        <taxon>Pezizomycotina</taxon>
        <taxon>Dothideomycetes</taxon>
        <taxon>Pleosporomycetidae</taxon>
        <taxon>Pleosporales</taxon>
        <taxon>Tetraplosphaeriaceae</taxon>
        <taxon>Polyplosphaeria</taxon>
    </lineage>
</organism>
<gene>
    <name evidence="5" type="ORF">EJ04DRAFT_161743</name>
</gene>
<evidence type="ECO:0000259" key="4">
    <source>
        <dbReference type="PROSITE" id="PS50076"/>
    </source>
</evidence>
<evidence type="ECO:0000313" key="5">
    <source>
        <dbReference type="EMBL" id="KAF2740618.1"/>
    </source>
</evidence>
<keyword evidence="1" id="KW-0143">Chaperone</keyword>
<dbReference type="Pfam" id="PF00226">
    <property type="entry name" value="DnaJ"/>
    <property type="match status" value="1"/>
</dbReference>
<dbReference type="EMBL" id="ML996099">
    <property type="protein sequence ID" value="KAF2740618.1"/>
    <property type="molecule type" value="Genomic_DNA"/>
</dbReference>
<dbReference type="PRINTS" id="PR00625">
    <property type="entry name" value="JDOMAIN"/>
</dbReference>
<protein>
    <submittedName>
        <fullName evidence="5">DnaJ-domain-containing protein</fullName>
    </submittedName>
</protein>
<evidence type="ECO:0000313" key="6">
    <source>
        <dbReference type="Proteomes" id="UP000799444"/>
    </source>
</evidence>
<sequence>MQLRPVHLARPLRAARLTPPHHPPSRPCSCNARRHDGKSSFHASAPQRAEALPNHYETLQLPHTATPADIKRQFFSLSKTHHPDKNPNDSNASTRFVAISEAYHVLSVPEKRASYDAHISQQLASSSRWGRSAADEVPKGSYSSASFAGSRPATGLNKKRGTFRGPPPSFYKAGGYGQHGAKRAEYAHQQHASGHEDEGSYGQSGGFGPGQTRQGKEVPHFDDVRHKSVHDHVTEHINARRRARAAERADREIREEMERGNLLFNFTLVSSALVFIGFIGHYFGREDWARKRER</sequence>